<organism evidence="2 3">
    <name type="scientific">Symbiodinium necroappetens</name>
    <dbReference type="NCBI Taxonomy" id="1628268"/>
    <lineage>
        <taxon>Eukaryota</taxon>
        <taxon>Sar</taxon>
        <taxon>Alveolata</taxon>
        <taxon>Dinophyceae</taxon>
        <taxon>Suessiales</taxon>
        <taxon>Symbiodiniaceae</taxon>
        <taxon>Symbiodinium</taxon>
    </lineage>
</organism>
<evidence type="ECO:0000313" key="2">
    <source>
        <dbReference type="EMBL" id="CAE7942332.1"/>
    </source>
</evidence>
<dbReference type="OrthoDB" id="272303at2759"/>
<evidence type="ECO:0000256" key="1">
    <source>
        <dbReference type="SAM" id="MobiDB-lite"/>
    </source>
</evidence>
<reference evidence="2" key="1">
    <citation type="submission" date="2021-02" db="EMBL/GenBank/DDBJ databases">
        <authorList>
            <person name="Dougan E. K."/>
            <person name="Rhodes N."/>
            <person name="Thang M."/>
            <person name="Chan C."/>
        </authorList>
    </citation>
    <scope>NUCLEOTIDE SEQUENCE</scope>
</reference>
<feature type="non-terminal residue" evidence="2">
    <location>
        <position position="497"/>
    </location>
</feature>
<protein>
    <submittedName>
        <fullName evidence="2">Uncharacterized protein</fullName>
    </submittedName>
</protein>
<dbReference type="Proteomes" id="UP000601435">
    <property type="component" value="Unassembled WGS sequence"/>
</dbReference>
<feature type="compositionally biased region" description="Low complexity" evidence="1">
    <location>
        <begin position="316"/>
        <end position="330"/>
    </location>
</feature>
<name>A0A813CGV7_9DINO</name>
<feature type="region of interest" description="Disordered" evidence="1">
    <location>
        <begin position="1"/>
        <end position="24"/>
    </location>
</feature>
<comment type="caution">
    <text evidence="2">The sequence shown here is derived from an EMBL/GenBank/DDBJ whole genome shotgun (WGS) entry which is preliminary data.</text>
</comment>
<feature type="region of interest" description="Disordered" evidence="1">
    <location>
        <begin position="60"/>
        <end position="182"/>
    </location>
</feature>
<dbReference type="AlphaFoldDB" id="A0A813CGV7"/>
<sequence>EYHRVEEAVEEVAPAPEMQPVQTLPAPCAEHVEVLPDALVETSEPRNLEADAQLAQDWLAPAEHPAPVEEFPVESTRQPAAQEQGLEMPVEQSNGHDREVFEGAMPQPPVHANGGPGHVEEPEEPPEEAGPLPDLAANGRETHEVPEEAPPLQFEAQRVEQRSEPGEVGQLRADYEAEQRLPRQLKPKVRELLRDIRAFQYPRRRNIQHEIREKEIRPPSRQSPIPRTQRTLVEELSLMEPSPVKARLMGAVQQIAHLQARIEELESEAAVAKDVELQLSEKMGCMTMQLTEAQAARQQAEAASAQLQREADQLRQEASAASERARVQAAEASDAALGQVREEMERELEHLLKQKDEQLRAIESKFAASERSRQNATRDLEALTHEADALKQELEQLHSDSAGRTSDHERSVEQLTADYQKQIAELEERRDIEERQKHELALNLRSVEERSRSELAQLEAQKTQLELQSGVPAPGKVAKDLLHRASAAAMSLGARRC</sequence>
<proteinExistence type="predicted"/>
<evidence type="ECO:0000313" key="3">
    <source>
        <dbReference type="Proteomes" id="UP000601435"/>
    </source>
</evidence>
<feature type="region of interest" description="Disordered" evidence="1">
    <location>
        <begin position="301"/>
        <end position="330"/>
    </location>
</feature>
<keyword evidence="3" id="KW-1185">Reference proteome</keyword>
<gene>
    <name evidence="2" type="ORF">SNEC2469_LOCUS34618</name>
</gene>
<dbReference type="EMBL" id="CAJNJA010096297">
    <property type="protein sequence ID" value="CAE7942332.1"/>
    <property type="molecule type" value="Genomic_DNA"/>
</dbReference>
<accession>A0A813CGV7</accession>